<organism evidence="4">
    <name type="scientific">Culex tarsalis</name>
    <name type="common">Encephalitis mosquito</name>
    <dbReference type="NCBI Taxonomy" id="7177"/>
    <lineage>
        <taxon>Eukaryota</taxon>
        <taxon>Metazoa</taxon>
        <taxon>Ecdysozoa</taxon>
        <taxon>Arthropoda</taxon>
        <taxon>Hexapoda</taxon>
        <taxon>Insecta</taxon>
        <taxon>Pterygota</taxon>
        <taxon>Neoptera</taxon>
        <taxon>Endopterygota</taxon>
        <taxon>Diptera</taxon>
        <taxon>Nematocera</taxon>
        <taxon>Culicoidea</taxon>
        <taxon>Culicidae</taxon>
        <taxon>Culicinae</taxon>
        <taxon>Culicini</taxon>
        <taxon>Culex</taxon>
        <taxon>Culex</taxon>
    </lineage>
</organism>
<accession>A0A1Q3F277</accession>
<dbReference type="InterPro" id="IPR039931">
    <property type="entry name" value="EEIG1/2-like"/>
</dbReference>
<dbReference type="EMBL" id="GFDL01013380">
    <property type="protein sequence ID" value="JAV21665.1"/>
    <property type="molecule type" value="Transcribed_RNA"/>
</dbReference>
<feature type="compositionally biased region" description="Low complexity" evidence="2">
    <location>
        <begin position="383"/>
        <end position="392"/>
    </location>
</feature>
<dbReference type="PROSITE" id="PS51840">
    <property type="entry name" value="C2_NT"/>
    <property type="match status" value="1"/>
</dbReference>
<evidence type="ECO:0000256" key="1">
    <source>
        <dbReference type="ARBA" id="ARBA00034780"/>
    </source>
</evidence>
<dbReference type="PANTHER" id="PTHR21456:SF1">
    <property type="entry name" value="C2 NT-TYPE DOMAIN-CONTAINING PROTEIN"/>
    <property type="match status" value="1"/>
</dbReference>
<feature type="compositionally biased region" description="Low complexity" evidence="2">
    <location>
        <begin position="238"/>
        <end position="248"/>
    </location>
</feature>
<feature type="region of interest" description="Disordered" evidence="2">
    <location>
        <begin position="308"/>
        <end position="475"/>
    </location>
</feature>
<dbReference type="InterPro" id="IPR019448">
    <property type="entry name" value="NT-C2"/>
</dbReference>
<feature type="compositionally biased region" description="Low complexity" evidence="2">
    <location>
        <begin position="308"/>
        <end position="328"/>
    </location>
</feature>
<feature type="region of interest" description="Disordered" evidence="2">
    <location>
        <begin position="232"/>
        <end position="258"/>
    </location>
</feature>
<evidence type="ECO:0000313" key="4">
    <source>
        <dbReference type="EMBL" id="JAV21665.1"/>
    </source>
</evidence>
<feature type="compositionally biased region" description="Basic residues" evidence="2">
    <location>
        <begin position="403"/>
        <end position="414"/>
    </location>
</feature>
<dbReference type="PANTHER" id="PTHR21456">
    <property type="entry name" value="FAMILY WITH SEQUENCE SIMILARITY 102"/>
    <property type="match status" value="1"/>
</dbReference>
<feature type="compositionally biased region" description="Basic and acidic residues" evidence="2">
    <location>
        <begin position="393"/>
        <end position="402"/>
    </location>
</feature>
<reference evidence="4" key="1">
    <citation type="submission" date="2017-01" db="EMBL/GenBank/DDBJ databases">
        <title>A deep insight into the sialotranscriptome of adult male and female Cluex tarsalis mosquitoes.</title>
        <authorList>
            <person name="Ribeiro J.M."/>
            <person name="Moreira F."/>
            <person name="Bernard K.A."/>
            <person name="Calvo E."/>
        </authorList>
    </citation>
    <scope>NUCLEOTIDE SEQUENCE</scope>
    <source>
        <strain evidence="4">Kern County</strain>
        <tissue evidence="4">Salivary glands</tissue>
    </source>
</reference>
<evidence type="ECO:0000259" key="3">
    <source>
        <dbReference type="PROSITE" id="PS51840"/>
    </source>
</evidence>
<sequence length="515" mass="54317">MTLIGPGAPGMAFMMKKKKYKFTVDLHLEELVEVPFLNAVLFAKIRLLDGGSFQEHSNREEVKNHTVKWGQKFEFPCKMTSNASTGVLDPCTVRISIRKEIKGGRSYQKLGFIDLNLAEFAGSGLTSRKCLLEGYDTRHRQDNSMLNVSIRMHMIQGDILFKVPSPSPKSKAIPPQENLGGLGGLPAPTAVSVVGGPPAAVVPPTGVVIVAAASATAPSSVTVAAAAANRISTKDDSSIASGSSGFDSLPKKKGPPLFATADYQQSMDLEMSFPVTDSGISESSEPPSSMLDSTTSQATLPSLTLAATNSSNSQCSSSSGASQVGATANSTATGTVPGGIELGHSRNSSNTSQMSKGSGYSSFSHSQHSRQSSEGDSGHQRNPSSSSIPTSETEARDKEPHERPKKGRHGRPRSRQPLDTTTATNTISTQSATCPRATTADGDQPDRAGTNNNNGPDQRRAPQKQKASDHLQESEASAGLALYISSDGTTTLGSHEVKSRMPAGVFKQVVMENPR</sequence>
<evidence type="ECO:0000256" key="2">
    <source>
        <dbReference type="SAM" id="MobiDB-lite"/>
    </source>
</evidence>
<feature type="region of interest" description="Disordered" evidence="2">
    <location>
        <begin position="275"/>
        <end position="295"/>
    </location>
</feature>
<protein>
    <recommendedName>
        <fullName evidence="3">C2 NT-type domain-containing protein</fullName>
    </recommendedName>
</protein>
<proteinExistence type="inferred from homology"/>
<name>A0A1Q3F277_CULTA</name>
<dbReference type="Pfam" id="PF10358">
    <property type="entry name" value="NT-C2"/>
    <property type="match status" value="1"/>
</dbReference>
<feature type="domain" description="C2 NT-type" evidence="3">
    <location>
        <begin position="12"/>
        <end position="154"/>
    </location>
</feature>
<feature type="compositionally biased region" description="Low complexity" evidence="2">
    <location>
        <begin position="420"/>
        <end position="433"/>
    </location>
</feature>
<comment type="similarity">
    <text evidence="1">Belongs to the EEIG family.</text>
</comment>
<feature type="compositionally biased region" description="Low complexity" evidence="2">
    <location>
        <begin position="352"/>
        <end position="370"/>
    </location>
</feature>
<dbReference type="AlphaFoldDB" id="A0A1Q3F277"/>